<comment type="caution">
    <text evidence="2">The sequence shown here is derived from an EMBL/GenBank/DDBJ whole genome shotgun (WGS) entry which is preliminary data.</text>
</comment>
<dbReference type="Proteomes" id="UP000244073">
    <property type="component" value="Unassembled WGS sequence"/>
</dbReference>
<feature type="domain" description="DUF6570" evidence="1">
    <location>
        <begin position="15"/>
        <end position="69"/>
    </location>
</feature>
<evidence type="ECO:0000313" key="2">
    <source>
        <dbReference type="EMBL" id="PTU23653.1"/>
    </source>
</evidence>
<dbReference type="GeneID" id="63816379"/>
<accession>A0A2T5M532</accession>
<dbReference type="OrthoDB" id="432234at2759"/>
<evidence type="ECO:0000313" key="3">
    <source>
        <dbReference type="Proteomes" id="UP000244073"/>
    </source>
</evidence>
<name>A0A2T5M532_9EURO</name>
<dbReference type="VEuPathDB" id="FungiDB:P175DRAFT_0527095"/>
<evidence type="ECO:0000259" key="1">
    <source>
        <dbReference type="Pfam" id="PF20209"/>
    </source>
</evidence>
<organism evidence="2 3">
    <name type="scientific">Aspergillus ochraceoroseus IBT 24754</name>
    <dbReference type="NCBI Taxonomy" id="1392256"/>
    <lineage>
        <taxon>Eukaryota</taxon>
        <taxon>Fungi</taxon>
        <taxon>Dikarya</taxon>
        <taxon>Ascomycota</taxon>
        <taxon>Pezizomycotina</taxon>
        <taxon>Eurotiomycetes</taxon>
        <taxon>Eurotiomycetidae</taxon>
        <taxon>Eurotiales</taxon>
        <taxon>Aspergillaceae</taxon>
        <taxon>Aspergillus</taxon>
        <taxon>Aspergillus subgen. Nidulantes</taxon>
    </lineage>
</organism>
<protein>
    <recommendedName>
        <fullName evidence="1">DUF6570 domain-containing protein</fullName>
    </recommendedName>
</protein>
<dbReference type="InterPro" id="IPR046700">
    <property type="entry name" value="DUF6570"/>
</dbReference>
<dbReference type="Pfam" id="PF20209">
    <property type="entry name" value="DUF6570"/>
    <property type="match status" value="1"/>
</dbReference>
<reference evidence="2 3" key="1">
    <citation type="journal article" date="2018" name="Proc. Natl. Acad. Sci. U.S.A.">
        <title>Linking secondary metabolites to gene clusters through genome sequencing of six diverse Aspergillus species.</title>
        <authorList>
            <person name="Kaerboelling I."/>
            <person name="Vesth T.C."/>
            <person name="Frisvad J.C."/>
            <person name="Nybo J.L."/>
            <person name="Theobald S."/>
            <person name="Kuo A."/>
            <person name="Bowyer P."/>
            <person name="Matsuda Y."/>
            <person name="Mondo S."/>
            <person name="Lyhne E.K."/>
            <person name="Kogle M.E."/>
            <person name="Clum A."/>
            <person name="Lipzen A."/>
            <person name="Salamov A."/>
            <person name="Ngan C.Y."/>
            <person name="Daum C."/>
            <person name="Chiniquy J."/>
            <person name="Barry K."/>
            <person name="LaButti K."/>
            <person name="Haridas S."/>
            <person name="Simmons B.A."/>
            <person name="Magnuson J.K."/>
            <person name="Mortensen U.H."/>
            <person name="Larsen T.O."/>
            <person name="Grigoriev I.V."/>
            <person name="Baker S.E."/>
            <person name="Andersen M.R."/>
        </authorList>
    </citation>
    <scope>NUCLEOTIDE SEQUENCE [LARGE SCALE GENOMIC DNA]</scope>
    <source>
        <strain evidence="2 3">IBT 24754</strain>
    </source>
</reference>
<dbReference type="RefSeq" id="XP_040755045.1">
    <property type="nucleotide sequence ID" value="XM_040899497.1"/>
</dbReference>
<gene>
    <name evidence="2" type="ORF">P175DRAFT_0527095</name>
</gene>
<dbReference type="EMBL" id="MSFN02000001">
    <property type="protein sequence ID" value="PTU23653.1"/>
    <property type="molecule type" value="Genomic_DNA"/>
</dbReference>
<proteinExistence type="predicted"/>
<dbReference type="AlphaFoldDB" id="A0A2T5M532"/>
<sequence>MIPQDPRPLSTQLHFTRLIKVIVLGNRALTDSDWTPFLTVRKQKFLAALRYLVENNGLYRDPTINQAMIDNWNDDFIRQEFKEHIIHLSDPDCMCLEPFSRYNVRFGGRRPSLQLVSNDVCLLFTLTLIMESQRAKNSTLGLMHPLKRLKMMEDKN</sequence>